<gene>
    <name evidence="7" type="ORF">NBH21_18665</name>
</gene>
<evidence type="ECO:0000256" key="2">
    <source>
        <dbReference type="ARBA" id="ARBA00023015"/>
    </source>
</evidence>
<keyword evidence="5" id="KW-0804">Transcription</keyword>
<dbReference type="GO" id="GO:0003700">
    <property type="term" value="F:DNA-binding transcription factor activity"/>
    <property type="evidence" value="ECO:0007669"/>
    <property type="project" value="InterPro"/>
</dbReference>
<dbReference type="Pfam" id="PF03466">
    <property type="entry name" value="LysR_substrate"/>
    <property type="match status" value="1"/>
</dbReference>
<keyword evidence="2" id="KW-0805">Transcription regulation</keyword>
<feature type="domain" description="HTH lysR-type" evidence="6">
    <location>
        <begin position="1"/>
        <end position="58"/>
    </location>
</feature>
<protein>
    <submittedName>
        <fullName evidence="7">LysR substrate-binding domain-containing protein</fullName>
    </submittedName>
</protein>
<dbReference type="Gene3D" id="1.10.10.10">
    <property type="entry name" value="Winged helix-like DNA-binding domain superfamily/Winged helix DNA-binding domain"/>
    <property type="match status" value="1"/>
</dbReference>
<accession>A0AAJ1FJZ6</accession>
<dbReference type="PRINTS" id="PR00039">
    <property type="entry name" value="HTHLYSR"/>
</dbReference>
<dbReference type="Proteomes" id="UP001155380">
    <property type="component" value="Unassembled WGS sequence"/>
</dbReference>
<dbReference type="PROSITE" id="PS50931">
    <property type="entry name" value="HTH_LYSR"/>
    <property type="match status" value="1"/>
</dbReference>
<dbReference type="PANTHER" id="PTHR30427:SF1">
    <property type="entry name" value="TRANSCRIPTIONAL ACTIVATOR PROTEIN LYSR"/>
    <property type="match status" value="1"/>
</dbReference>
<dbReference type="Pfam" id="PF00126">
    <property type="entry name" value="HTH_1"/>
    <property type="match status" value="1"/>
</dbReference>
<evidence type="ECO:0000256" key="4">
    <source>
        <dbReference type="ARBA" id="ARBA00023159"/>
    </source>
</evidence>
<dbReference type="GO" id="GO:0010628">
    <property type="term" value="P:positive regulation of gene expression"/>
    <property type="evidence" value="ECO:0007669"/>
    <property type="project" value="TreeGrafter"/>
</dbReference>
<sequence length="302" mass="32396">MNVRQLEIFRTIMRDGTITAAANSLGVSQPAVSKLLLQLEDQLGYALFERIGGRLVPTMEAHLLFSDADRVFRQMEALKTLARDVGANKIGLLRIGASLPLAYSVLPPALGDFRSRHLEVKIHLHTLPKREIAEALTIGDIDVAVTLSAILAPSVRVEALGATPMVAVLREGDPLAAHEVITPELLEGVPLISYGSHAEEVGPALDEAFASRGLNRDVAIQIASSVGALPLVRQGLGVAVVDGLAVLQGGEGIVARRFEPVVTTRVSISINEQRPKSRFISAFLQSLRRSFAAAKDCTAPRR</sequence>
<dbReference type="Gene3D" id="3.40.190.290">
    <property type="match status" value="1"/>
</dbReference>
<dbReference type="EMBL" id="JAMXLX010000006">
    <property type="protein sequence ID" value="MCO5958806.1"/>
    <property type="molecule type" value="Genomic_DNA"/>
</dbReference>
<dbReference type="SUPFAM" id="SSF53850">
    <property type="entry name" value="Periplasmic binding protein-like II"/>
    <property type="match status" value="1"/>
</dbReference>
<dbReference type="InterPro" id="IPR036388">
    <property type="entry name" value="WH-like_DNA-bd_sf"/>
</dbReference>
<dbReference type="GO" id="GO:0043565">
    <property type="term" value="F:sequence-specific DNA binding"/>
    <property type="evidence" value="ECO:0007669"/>
    <property type="project" value="TreeGrafter"/>
</dbReference>
<evidence type="ECO:0000256" key="5">
    <source>
        <dbReference type="ARBA" id="ARBA00023163"/>
    </source>
</evidence>
<dbReference type="InterPro" id="IPR005119">
    <property type="entry name" value="LysR_subst-bd"/>
</dbReference>
<keyword evidence="4" id="KW-0010">Activator</keyword>
<evidence type="ECO:0000259" key="6">
    <source>
        <dbReference type="PROSITE" id="PS50931"/>
    </source>
</evidence>
<dbReference type="SUPFAM" id="SSF46785">
    <property type="entry name" value="Winged helix' DNA-binding domain"/>
    <property type="match status" value="1"/>
</dbReference>
<proteinExistence type="inferred from homology"/>
<evidence type="ECO:0000256" key="1">
    <source>
        <dbReference type="ARBA" id="ARBA00009437"/>
    </source>
</evidence>
<comment type="caution">
    <text evidence="7">The sequence shown here is derived from an EMBL/GenBank/DDBJ whole genome shotgun (WGS) entry which is preliminary data.</text>
</comment>
<dbReference type="RefSeq" id="WP_250911701.1">
    <property type="nucleotide sequence ID" value="NZ_JAMXLX010000006.1"/>
</dbReference>
<evidence type="ECO:0000313" key="8">
    <source>
        <dbReference type="Proteomes" id="UP001155380"/>
    </source>
</evidence>
<dbReference type="InterPro" id="IPR036390">
    <property type="entry name" value="WH_DNA-bd_sf"/>
</dbReference>
<name>A0AAJ1FJZ6_9HYPH</name>
<comment type="similarity">
    <text evidence="1">Belongs to the LysR transcriptional regulatory family.</text>
</comment>
<evidence type="ECO:0000256" key="3">
    <source>
        <dbReference type="ARBA" id="ARBA00023125"/>
    </source>
</evidence>
<reference evidence="7" key="1">
    <citation type="submission" date="2022-06" db="EMBL/GenBank/DDBJ databases">
        <authorList>
            <person name="Sun Q."/>
        </authorList>
    </citation>
    <scope>NUCLEOTIDE SEQUENCE</scope>
    <source>
        <strain evidence="7">S101</strain>
    </source>
</reference>
<evidence type="ECO:0000313" key="7">
    <source>
        <dbReference type="EMBL" id="MCO5958806.1"/>
    </source>
</evidence>
<organism evidence="7 8">
    <name type="scientific">Ciceribacter sichuanensis</name>
    <dbReference type="NCBI Taxonomy" id="2949647"/>
    <lineage>
        <taxon>Bacteria</taxon>
        <taxon>Pseudomonadati</taxon>
        <taxon>Pseudomonadota</taxon>
        <taxon>Alphaproteobacteria</taxon>
        <taxon>Hyphomicrobiales</taxon>
        <taxon>Rhizobiaceae</taxon>
        <taxon>Ciceribacter</taxon>
    </lineage>
</organism>
<keyword evidence="3" id="KW-0238">DNA-binding</keyword>
<dbReference type="InterPro" id="IPR000847">
    <property type="entry name" value="LysR_HTH_N"/>
</dbReference>
<dbReference type="AlphaFoldDB" id="A0AAJ1FJZ6"/>
<dbReference type="PANTHER" id="PTHR30427">
    <property type="entry name" value="TRANSCRIPTIONAL ACTIVATOR PROTEIN LYSR"/>
    <property type="match status" value="1"/>
</dbReference>